<dbReference type="Proteomes" id="UP000230607">
    <property type="component" value="Chromosome 1"/>
</dbReference>
<protein>
    <submittedName>
        <fullName evidence="1">Uncharacterized protein</fullName>
    </submittedName>
</protein>
<dbReference type="EMBL" id="LT841358">
    <property type="protein sequence ID" value="SMH72400.1"/>
    <property type="molecule type" value="Genomic_DNA"/>
</dbReference>
<accession>A0A2H1FI00</accession>
<name>A0A2H1FI00_9ARCH</name>
<dbReference type="AlphaFoldDB" id="A0A2H1FI00"/>
<evidence type="ECO:0000313" key="1">
    <source>
        <dbReference type="EMBL" id="SMH72400.1"/>
    </source>
</evidence>
<reference evidence="2" key="1">
    <citation type="submission" date="2017-03" db="EMBL/GenBank/DDBJ databases">
        <authorList>
            <person name="Herbold C."/>
        </authorList>
    </citation>
    <scope>NUCLEOTIDE SEQUENCE [LARGE SCALE GENOMIC DNA]</scope>
</reference>
<gene>
    <name evidence="1" type="ORF">NCS_30240</name>
</gene>
<keyword evidence="2" id="KW-1185">Reference proteome</keyword>
<proteinExistence type="predicted"/>
<evidence type="ECO:0000313" key="2">
    <source>
        <dbReference type="Proteomes" id="UP000230607"/>
    </source>
</evidence>
<sequence>MNLGEKKINSETIDNVKNREKKMDADNARYFLFEKTSSSACLCNPTR</sequence>
<organism evidence="1 2">
    <name type="scientific">Candidatus Nitrosotalea okcheonensis</name>
    <dbReference type="NCBI Taxonomy" id="1903276"/>
    <lineage>
        <taxon>Archaea</taxon>
        <taxon>Nitrososphaerota</taxon>
        <taxon>Nitrososphaeria</taxon>
        <taxon>Nitrosotaleales</taxon>
        <taxon>Nitrosotaleaceae</taxon>
        <taxon>Nitrosotalea</taxon>
    </lineage>
</organism>